<dbReference type="STRING" id="337451.A0A3S3PIS0"/>
<evidence type="ECO:0000256" key="3">
    <source>
        <dbReference type="ARBA" id="ARBA00022679"/>
    </source>
</evidence>
<reference evidence="7 8" key="1">
    <citation type="journal article" date="2019" name="Nat. Plants">
        <title>Stout camphor tree genome fills gaps in understanding of flowering plant genome evolution.</title>
        <authorList>
            <person name="Chaw S.M."/>
            <person name="Liu Y.C."/>
            <person name="Wu Y.W."/>
            <person name="Wang H.Y."/>
            <person name="Lin C.I."/>
            <person name="Wu C.S."/>
            <person name="Ke H.M."/>
            <person name="Chang L.Y."/>
            <person name="Hsu C.Y."/>
            <person name="Yang H.T."/>
            <person name="Sudianto E."/>
            <person name="Hsu M.H."/>
            <person name="Wu K.P."/>
            <person name="Wang L.N."/>
            <person name="Leebens-Mack J.H."/>
            <person name="Tsai I.J."/>
        </authorList>
    </citation>
    <scope>NUCLEOTIDE SEQUENCE [LARGE SCALE GENOMIC DNA]</scope>
    <source>
        <strain evidence="8">cv. Chaw 1501</strain>
        <tissue evidence="7">Young leaves</tissue>
    </source>
</reference>
<keyword evidence="2" id="KW-0328">Glycosyltransferase</keyword>
<proteinExistence type="predicted"/>
<evidence type="ECO:0000256" key="2">
    <source>
        <dbReference type="ARBA" id="ARBA00022676"/>
    </source>
</evidence>
<dbReference type="GO" id="GO:0015020">
    <property type="term" value="F:glucuronosyltransferase activity"/>
    <property type="evidence" value="ECO:0007669"/>
    <property type="project" value="InterPro"/>
</dbReference>
<organism evidence="7 8">
    <name type="scientific">Cinnamomum micranthum f. kanehirae</name>
    <dbReference type="NCBI Taxonomy" id="337451"/>
    <lineage>
        <taxon>Eukaryota</taxon>
        <taxon>Viridiplantae</taxon>
        <taxon>Streptophyta</taxon>
        <taxon>Embryophyta</taxon>
        <taxon>Tracheophyta</taxon>
        <taxon>Spermatophyta</taxon>
        <taxon>Magnoliopsida</taxon>
        <taxon>Magnoliidae</taxon>
        <taxon>Laurales</taxon>
        <taxon>Lauraceae</taxon>
        <taxon>Cinnamomum</taxon>
    </lineage>
</organism>
<dbReference type="PANTHER" id="PTHR45719">
    <property type="entry name" value="GLYCOSYLTRANSFERASE"/>
    <property type="match status" value="1"/>
</dbReference>
<evidence type="ECO:0000256" key="1">
    <source>
        <dbReference type="ARBA" id="ARBA00004606"/>
    </source>
</evidence>
<name>A0A3S3PIS0_9MAGN</name>
<keyword evidence="6" id="KW-1133">Transmembrane helix</keyword>
<evidence type="ECO:0000256" key="5">
    <source>
        <dbReference type="ARBA" id="ARBA00023180"/>
    </source>
</evidence>
<dbReference type="InterPro" id="IPR044610">
    <property type="entry name" value="GLCAT14A/B/C"/>
</dbReference>
<dbReference type="InterPro" id="IPR003406">
    <property type="entry name" value="Glyco_trans_14"/>
</dbReference>
<dbReference type="OrthoDB" id="2019572at2759"/>
<keyword evidence="5" id="KW-0325">Glycoprotein</keyword>
<evidence type="ECO:0000256" key="4">
    <source>
        <dbReference type="ARBA" id="ARBA00023136"/>
    </source>
</evidence>
<dbReference type="GO" id="GO:0016020">
    <property type="term" value="C:membrane"/>
    <property type="evidence" value="ECO:0007669"/>
    <property type="project" value="UniProtKB-SubCell"/>
</dbReference>
<keyword evidence="3 7" id="KW-0808">Transferase</keyword>
<dbReference type="Proteomes" id="UP000283530">
    <property type="component" value="Unassembled WGS sequence"/>
</dbReference>
<sequence>MGAFFACRNKQTLMRILKFPPWVLCFSAAILVFVVGLLVLGAFSRSFFHGRIGGLNEEFEFAKRAPLKGSGYPPVLAYWISGSQGDSEKILRLLKAVYHPRNLYLLHLDAGASHYERSRLASSIQSEMIFKSFRNVDVVGQSYAVDQRGSSALASILHGAAVSLRISQDWDWFITLSASDYPIVTQDDLLHAFTSLPRDLNFIHHTNITTLEEYQRMNQIVIDPNLYSSENTEIFEIKETRVTPDAFKIFTGSPWVILSRPFMEYCVHSWDNLPRKLLMYFANVAYPLQAYFQTVICNSPQFQNTTVNTDLRYIVWDTPPQKGPQLLSQALYKGMVQSGTVFAGPLKEGDPMISKVDDYILRRPSDGVVPGQWCLGPLVNQSRKELKHDLCSSWGSVDAVEPGPYGKKLRSSVLKLVEERQQLGQCDLW</sequence>
<evidence type="ECO:0000313" key="7">
    <source>
        <dbReference type="EMBL" id="RWR91497.1"/>
    </source>
</evidence>
<comment type="caution">
    <text evidence="7">The sequence shown here is derived from an EMBL/GenBank/DDBJ whole genome shotgun (WGS) entry which is preliminary data.</text>
</comment>
<feature type="transmembrane region" description="Helical" evidence="6">
    <location>
        <begin position="21"/>
        <end position="43"/>
    </location>
</feature>
<dbReference type="AlphaFoldDB" id="A0A3S3PIS0"/>
<comment type="subcellular location">
    <subcellularLocation>
        <location evidence="1">Membrane</location>
        <topology evidence="1">Single-pass type II membrane protein</topology>
    </subcellularLocation>
</comment>
<evidence type="ECO:0000313" key="8">
    <source>
        <dbReference type="Proteomes" id="UP000283530"/>
    </source>
</evidence>
<dbReference type="PANTHER" id="PTHR45719:SF11">
    <property type="entry name" value="OS01G0121800 PROTEIN"/>
    <property type="match status" value="1"/>
</dbReference>
<accession>A0A3S3PIS0</accession>
<keyword evidence="6" id="KW-0812">Transmembrane</keyword>
<gene>
    <name evidence="7" type="ORF">CKAN_02065300</name>
</gene>
<keyword evidence="8" id="KW-1185">Reference proteome</keyword>
<protein>
    <submittedName>
        <fullName evidence="7">Beta-glucuronosyltransferase GlcAT14A-like protein</fullName>
    </submittedName>
</protein>
<dbReference type="Pfam" id="PF02485">
    <property type="entry name" value="Branch"/>
    <property type="match status" value="1"/>
</dbReference>
<keyword evidence="4 6" id="KW-0472">Membrane</keyword>
<dbReference type="EMBL" id="QPKB01000008">
    <property type="protein sequence ID" value="RWR91497.1"/>
    <property type="molecule type" value="Genomic_DNA"/>
</dbReference>
<evidence type="ECO:0000256" key="6">
    <source>
        <dbReference type="SAM" id="Phobius"/>
    </source>
</evidence>